<dbReference type="Proteomes" id="UP000320146">
    <property type="component" value="Unassembled WGS sequence"/>
</dbReference>
<reference evidence="8 9" key="1">
    <citation type="submission" date="2019-02" db="EMBL/GenBank/DDBJ databases">
        <title>Prokaryotic population dynamics and viral predation in marine succession experiment using metagenomics: the confinement effect.</title>
        <authorList>
            <person name="Haro-Moreno J.M."/>
            <person name="Rodriguez-Valera F."/>
            <person name="Lopez-Perez M."/>
        </authorList>
    </citation>
    <scope>NUCLEOTIDE SEQUENCE [LARGE SCALE GENOMIC DNA]</scope>
    <source>
        <strain evidence="8">MED-G166</strain>
    </source>
</reference>
<evidence type="ECO:0000313" key="8">
    <source>
        <dbReference type="EMBL" id="RZO24460.1"/>
    </source>
</evidence>
<keyword evidence="3" id="KW-0812">Transmembrane</keyword>
<gene>
    <name evidence="8" type="ORF">EVA99_01545</name>
</gene>
<sequence>MSSFKKFLKFIILLFMIIVSASLAYDILYGQFSFNENKKIESLISKKEKELIEISDENESLKEEISLLKNNDEYVEHIARENLGLIKEEEEYINDEPE</sequence>
<comment type="caution">
    <text evidence="8">The sequence shown here is derived from an EMBL/GenBank/DDBJ whole genome shotgun (WGS) entry which is preliminary data.</text>
</comment>
<evidence type="ECO:0000256" key="1">
    <source>
        <dbReference type="ARBA" id="ARBA00022475"/>
    </source>
</evidence>
<evidence type="ECO:0000256" key="5">
    <source>
        <dbReference type="ARBA" id="ARBA00023136"/>
    </source>
</evidence>
<feature type="coiled-coil region" evidence="7">
    <location>
        <begin position="37"/>
        <end position="71"/>
    </location>
</feature>
<dbReference type="AlphaFoldDB" id="A0A520MTB3"/>
<dbReference type="Pfam" id="PF04977">
    <property type="entry name" value="DivIC"/>
    <property type="match status" value="1"/>
</dbReference>
<evidence type="ECO:0000256" key="2">
    <source>
        <dbReference type="ARBA" id="ARBA00022618"/>
    </source>
</evidence>
<protein>
    <submittedName>
        <fullName evidence="8">Septum formation initiator family protein</fullName>
    </submittedName>
</protein>
<dbReference type="InterPro" id="IPR023081">
    <property type="entry name" value="Cell_div_FtsB"/>
</dbReference>
<keyword evidence="1" id="KW-1003">Cell membrane</keyword>
<proteinExistence type="predicted"/>
<evidence type="ECO:0000313" key="9">
    <source>
        <dbReference type="Proteomes" id="UP000320146"/>
    </source>
</evidence>
<dbReference type="InterPro" id="IPR007060">
    <property type="entry name" value="FtsL/DivIC"/>
</dbReference>
<name>A0A520MTB3_9GAMM</name>
<organism evidence="8 9">
    <name type="scientific">SAR86 cluster bacterium</name>
    <dbReference type="NCBI Taxonomy" id="2030880"/>
    <lineage>
        <taxon>Bacteria</taxon>
        <taxon>Pseudomonadati</taxon>
        <taxon>Pseudomonadota</taxon>
        <taxon>Gammaproteobacteria</taxon>
        <taxon>SAR86 cluster</taxon>
    </lineage>
</organism>
<evidence type="ECO:0000256" key="7">
    <source>
        <dbReference type="SAM" id="Coils"/>
    </source>
</evidence>
<accession>A0A520MTB3</accession>
<keyword evidence="6" id="KW-0131">Cell cycle</keyword>
<dbReference type="EMBL" id="SHBL01000007">
    <property type="protein sequence ID" value="RZO24460.1"/>
    <property type="molecule type" value="Genomic_DNA"/>
</dbReference>
<dbReference type="GO" id="GO:0043093">
    <property type="term" value="P:FtsZ-dependent cytokinesis"/>
    <property type="evidence" value="ECO:0007669"/>
    <property type="project" value="TreeGrafter"/>
</dbReference>
<dbReference type="GO" id="GO:0030428">
    <property type="term" value="C:cell septum"/>
    <property type="evidence" value="ECO:0007669"/>
    <property type="project" value="TreeGrafter"/>
</dbReference>
<keyword evidence="7" id="KW-0175">Coiled coil</keyword>
<keyword evidence="4" id="KW-1133">Transmembrane helix</keyword>
<evidence type="ECO:0000256" key="3">
    <source>
        <dbReference type="ARBA" id="ARBA00022692"/>
    </source>
</evidence>
<keyword evidence="2" id="KW-0132">Cell division</keyword>
<dbReference type="PANTHER" id="PTHR37485:SF1">
    <property type="entry name" value="CELL DIVISION PROTEIN FTSB"/>
    <property type="match status" value="1"/>
</dbReference>
<dbReference type="PANTHER" id="PTHR37485">
    <property type="entry name" value="CELL DIVISION PROTEIN FTSB"/>
    <property type="match status" value="1"/>
</dbReference>
<evidence type="ECO:0000256" key="4">
    <source>
        <dbReference type="ARBA" id="ARBA00022989"/>
    </source>
</evidence>
<keyword evidence="5" id="KW-0472">Membrane</keyword>
<evidence type="ECO:0000256" key="6">
    <source>
        <dbReference type="ARBA" id="ARBA00023306"/>
    </source>
</evidence>